<evidence type="ECO:0000256" key="4">
    <source>
        <dbReference type="ARBA" id="ARBA00022692"/>
    </source>
</evidence>
<keyword evidence="6" id="KW-0406">Ion transport</keyword>
<dbReference type="OrthoDB" id="421226at2759"/>
<evidence type="ECO:0000313" key="13">
    <source>
        <dbReference type="Proteomes" id="UP000623129"/>
    </source>
</evidence>
<evidence type="ECO:0000256" key="2">
    <source>
        <dbReference type="ARBA" id="ARBA00010486"/>
    </source>
</evidence>
<dbReference type="PROSITE" id="PS50042">
    <property type="entry name" value="CNMP_BINDING_3"/>
    <property type="match status" value="1"/>
</dbReference>
<evidence type="ECO:0000256" key="5">
    <source>
        <dbReference type="ARBA" id="ARBA00022989"/>
    </source>
</evidence>
<keyword evidence="9" id="KW-0407">Ion channel</keyword>
<evidence type="ECO:0000256" key="10">
    <source>
        <dbReference type="SAM" id="Phobius"/>
    </source>
</evidence>
<sequence>MRSHLMILIVQSLIQPIENLSNARFFLGFNSNLVSSDDFQDVIWFLSKHWLGFKMSDQNNEGEKDTIPMLSKNIELKRFTMRSASMPIQSDKTFLMNPSVVPHTGPLQTQTPPLESFKRKENLPTPFPHVNHTNNISSTSVKKKVHSLKWGLFKRCDILDCPECLAAYKKSRKINFYRYYAHLDRKLHNIRWSDVHGWSKQLLANVLSYFPIRMPDSKVVQQWNKFFVISCLVAIFIDPLFFILLSVEKTNKCMVLNWSLGRAIAVVRSITDIIYLLHMLLQFRLAYVAPHSGTVWGGQLVKEHRKVALHYLRGYFIFDLFLVLPLPQVMSLVVIPKYIGSSAEKHVKNMLPTTVLLQLLQYLPRMFRFLPLLGGKSASGFIFESSWANFVVNLLMFVLAGHVVGSAWYLFGLQRVSQCLHDTCASFNKTLCSLLIVCVPGGDIDNFSQQFRQHWRDYDKSSNCLDSTSDQFSYGIYQPAVPLTTKNSVITRYIYSLFWGFQQISTLAGNQTPSYFVWEILFTMAIVGLGLLLFALLIGNLQNFLQAPERRRMKMQQKQRDLEQWMRNRYLPEVLRERVREAERFSWITTRGVNEEELLSNLPDDLQRDIRRHFFRFRNKVRILTLLEYPILDAICDNLRRKLYPSGSILLSQGETIEKIAFIVKGKLESTWADGHVTLLENGDAFGEELITWYLEQHPLGHYKEEGKNRYQGSRLFSTRVVRCLTNVEVLVLRADVLEQIIRDLVAIRYLSPYWRERAAKVIQVAWIHRKRRLIAQRNTR</sequence>
<evidence type="ECO:0000256" key="3">
    <source>
        <dbReference type="ARBA" id="ARBA00022448"/>
    </source>
</evidence>
<dbReference type="EMBL" id="SWLB01000004">
    <property type="protein sequence ID" value="KAF3339397.1"/>
    <property type="molecule type" value="Genomic_DNA"/>
</dbReference>
<dbReference type="SMART" id="SM00100">
    <property type="entry name" value="cNMP"/>
    <property type="match status" value="1"/>
</dbReference>
<dbReference type="InterPro" id="IPR000595">
    <property type="entry name" value="cNMP-bd_dom"/>
</dbReference>
<dbReference type="Gene3D" id="1.10.287.630">
    <property type="entry name" value="Helix hairpin bin"/>
    <property type="match status" value="1"/>
</dbReference>
<evidence type="ECO:0000256" key="1">
    <source>
        <dbReference type="ARBA" id="ARBA00004141"/>
    </source>
</evidence>
<evidence type="ECO:0000256" key="7">
    <source>
        <dbReference type="ARBA" id="ARBA00023136"/>
    </source>
</evidence>
<evidence type="ECO:0000313" key="12">
    <source>
        <dbReference type="EMBL" id="KAF3339397.1"/>
    </source>
</evidence>
<accession>A0A833RH51</accession>
<dbReference type="PANTHER" id="PTHR45651:SF11">
    <property type="entry name" value="CYCLIC NUCLEOTIDE-GATED ION CHANNEL 20, CHLOROPLASTIC-RELATED"/>
    <property type="match status" value="1"/>
</dbReference>
<comment type="caution">
    <text evidence="12">The sequence shown here is derived from an EMBL/GenBank/DDBJ whole genome shotgun (WGS) entry which is preliminary data.</text>
</comment>
<comment type="similarity">
    <text evidence="2">Belongs to the cyclic nucleotide-gated cation channel (TC 1.A.1.5) family.</text>
</comment>
<keyword evidence="13" id="KW-1185">Reference proteome</keyword>
<reference evidence="12" key="1">
    <citation type="submission" date="2020-01" db="EMBL/GenBank/DDBJ databases">
        <title>Genome sequence of Kobresia littledalei, the first chromosome-level genome in the family Cyperaceae.</title>
        <authorList>
            <person name="Qu G."/>
        </authorList>
    </citation>
    <scope>NUCLEOTIDE SEQUENCE</scope>
    <source>
        <strain evidence="12">C.B.Clarke</strain>
        <tissue evidence="12">Leaf</tissue>
    </source>
</reference>
<dbReference type="InterPro" id="IPR005821">
    <property type="entry name" value="Ion_trans_dom"/>
</dbReference>
<dbReference type="InterPro" id="IPR014710">
    <property type="entry name" value="RmlC-like_jellyroll"/>
</dbReference>
<proteinExistence type="inferred from homology"/>
<dbReference type="SUPFAM" id="SSF81324">
    <property type="entry name" value="Voltage-gated potassium channels"/>
    <property type="match status" value="1"/>
</dbReference>
<keyword evidence="8" id="KW-1071">Ligand-gated ion channel</keyword>
<comment type="subcellular location">
    <subcellularLocation>
        <location evidence="1">Membrane</location>
        <topology evidence="1">Multi-pass membrane protein</topology>
    </subcellularLocation>
</comment>
<protein>
    <submittedName>
        <fullName evidence="12">Putative cyclic nucleotide-gated ion channel 20</fullName>
    </submittedName>
</protein>
<keyword evidence="4 10" id="KW-0812">Transmembrane</keyword>
<gene>
    <name evidence="12" type="ORF">FCM35_KLT16868</name>
</gene>
<keyword evidence="3" id="KW-0813">Transport</keyword>
<evidence type="ECO:0000259" key="11">
    <source>
        <dbReference type="PROSITE" id="PS50042"/>
    </source>
</evidence>
<keyword evidence="7 10" id="KW-0472">Membrane</keyword>
<feature type="transmembrane region" description="Helical" evidence="10">
    <location>
        <begin position="387"/>
        <end position="411"/>
    </location>
</feature>
<keyword evidence="5 10" id="KW-1133">Transmembrane helix</keyword>
<feature type="domain" description="Cyclic nucleotide-binding" evidence="11">
    <location>
        <begin position="623"/>
        <end position="688"/>
    </location>
</feature>
<dbReference type="GO" id="GO:0016020">
    <property type="term" value="C:membrane"/>
    <property type="evidence" value="ECO:0007669"/>
    <property type="project" value="UniProtKB-SubCell"/>
</dbReference>
<feature type="transmembrane region" description="Helical" evidence="10">
    <location>
        <begin position="515"/>
        <end position="545"/>
    </location>
</feature>
<organism evidence="12 13">
    <name type="scientific">Carex littledalei</name>
    <dbReference type="NCBI Taxonomy" id="544730"/>
    <lineage>
        <taxon>Eukaryota</taxon>
        <taxon>Viridiplantae</taxon>
        <taxon>Streptophyta</taxon>
        <taxon>Embryophyta</taxon>
        <taxon>Tracheophyta</taxon>
        <taxon>Spermatophyta</taxon>
        <taxon>Magnoliopsida</taxon>
        <taxon>Liliopsida</taxon>
        <taxon>Poales</taxon>
        <taxon>Cyperaceae</taxon>
        <taxon>Cyperoideae</taxon>
        <taxon>Cariceae</taxon>
        <taxon>Carex</taxon>
        <taxon>Carex subgen. Euthyceras</taxon>
    </lineage>
</organism>
<name>A0A833RH51_9POAL</name>
<dbReference type="CDD" id="cd00038">
    <property type="entry name" value="CAP_ED"/>
    <property type="match status" value="1"/>
</dbReference>
<evidence type="ECO:0000256" key="9">
    <source>
        <dbReference type="ARBA" id="ARBA00023303"/>
    </source>
</evidence>
<dbReference type="AlphaFoldDB" id="A0A833RH51"/>
<dbReference type="PANTHER" id="PTHR45651">
    <property type="entry name" value="CYCLIC NUCLEOTIDE-GATED ION CHANNEL 15-RELATED-RELATED"/>
    <property type="match status" value="1"/>
</dbReference>
<feature type="transmembrane region" description="Helical" evidence="10">
    <location>
        <begin position="226"/>
        <end position="247"/>
    </location>
</feature>
<dbReference type="InterPro" id="IPR018490">
    <property type="entry name" value="cNMP-bd_dom_sf"/>
</dbReference>
<dbReference type="Pfam" id="PF00520">
    <property type="entry name" value="Ion_trans"/>
    <property type="match status" value="1"/>
</dbReference>
<dbReference type="Gene3D" id="2.60.120.10">
    <property type="entry name" value="Jelly Rolls"/>
    <property type="match status" value="1"/>
</dbReference>
<evidence type="ECO:0000256" key="6">
    <source>
        <dbReference type="ARBA" id="ARBA00023065"/>
    </source>
</evidence>
<dbReference type="GO" id="GO:0005216">
    <property type="term" value="F:monoatomic ion channel activity"/>
    <property type="evidence" value="ECO:0007669"/>
    <property type="project" value="InterPro"/>
</dbReference>
<evidence type="ECO:0000256" key="8">
    <source>
        <dbReference type="ARBA" id="ARBA00023286"/>
    </source>
</evidence>
<dbReference type="Gene3D" id="1.10.287.70">
    <property type="match status" value="1"/>
</dbReference>
<dbReference type="Proteomes" id="UP000623129">
    <property type="component" value="Unassembled WGS sequence"/>
</dbReference>
<dbReference type="SUPFAM" id="SSF51206">
    <property type="entry name" value="cAMP-binding domain-like"/>
    <property type="match status" value="1"/>
</dbReference>
<feature type="transmembrane region" description="Helical" evidence="10">
    <location>
        <begin position="315"/>
        <end position="335"/>
    </location>
</feature>